<keyword evidence="1" id="KW-1133">Transmembrane helix</keyword>
<feature type="transmembrane region" description="Helical" evidence="1">
    <location>
        <begin position="54"/>
        <end position="71"/>
    </location>
</feature>
<gene>
    <name evidence="2" type="ORF">CN689_25505</name>
</gene>
<organism evidence="2 3">
    <name type="scientific">Peribacillus butanolivorans</name>
    <dbReference type="NCBI Taxonomy" id="421767"/>
    <lineage>
        <taxon>Bacteria</taxon>
        <taxon>Bacillati</taxon>
        <taxon>Bacillota</taxon>
        <taxon>Bacilli</taxon>
        <taxon>Bacillales</taxon>
        <taxon>Bacillaceae</taxon>
        <taxon>Peribacillus</taxon>
    </lineage>
</organism>
<protein>
    <recommendedName>
        <fullName evidence="4">YrhC family protein</fullName>
    </recommendedName>
</protein>
<comment type="caution">
    <text evidence="2">The sequence shown here is derived from an EMBL/GenBank/DDBJ whole genome shotgun (WGS) entry which is preliminary data.</text>
</comment>
<evidence type="ECO:0000313" key="2">
    <source>
        <dbReference type="EMBL" id="PEJ26002.1"/>
    </source>
</evidence>
<name>A0AAX0RW68_9BACI</name>
<feature type="transmembrane region" description="Helical" evidence="1">
    <location>
        <begin position="83"/>
        <end position="102"/>
    </location>
</feature>
<reference evidence="2 3" key="1">
    <citation type="submission" date="2017-09" db="EMBL/GenBank/DDBJ databases">
        <title>Large-scale bioinformatics analysis of Bacillus genomes uncovers conserved roles of natural products in bacterial physiology.</title>
        <authorList>
            <consortium name="Agbiome Team Llc"/>
            <person name="Bleich R.M."/>
            <person name="Kirk G.J."/>
            <person name="Santa Maria K.C."/>
            <person name="Allen S.E."/>
            <person name="Farag S."/>
            <person name="Shank E.A."/>
            <person name="Bowers A."/>
        </authorList>
    </citation>
    <scope>NUCLEOTIDE SEQUENCE [LARGE SCALE GENOMIC DNA]</scope>
    <source>
        <strain evidence="2 3">AFS003229</strain>
    </source>
</reference>
<dbReference type="Pfam" id="PF14143">
    <property type="entry name" value="YrhC"/>
    <property type="match status" value="1"/>
</dbReference>
<sequence>MAYCHYLHRIIWNKYGRMRYRLLTSLKEGGNGMKNRKKQTAAVLRSKKTDFKQFAITLLCVGSFFYLGTILPSVEKTMVSTNVYMGATILFLGMSILFFRLSNKYKKILAEMDDHDSLKQ</sequence>
<dbReference type="InterPro" id="IPR025418">
    <property type="entry name" value="YrhC-like"/>
</dbReference>
<evidence type="ECO:0008006" key="4">
    <source>
        <dbReference type="Google" id="ProtNLM"/>
    </source>
</evidence>
<accession>A0AAX0RW68</accession>
<dbReference type="EMBL" id="NUEQ01000112">
    <property type="protein sequence ID" value="PEJ26002.1"/>
    <property type="molecule type" value="Genomic_DNA"/>
</dbReference>
<dbReference type="AlphaFoldDB" id="A0AAX0RW68"/>
<keyword evidence="1" id="KW-0472">Membrane</keyword>
<dbReference type="Proteomes" id="UP000220106">
    <property type="component" value="Unassembled WGS sequence"/>
</dbReference>
<keyword evidence="1" id="KW-0812">Transmembrane</keyword>
<evidence type="ECO:0000256" key="1">
    <source>
        <dbReference type="SAM" id="Phobius"/>
    </source>
</evidence>
<proteinExistence type="predicted"/>
<evidence type="ECO:0000313" key="3">
    <source>
        <dbReference type="Proteomes" id="UP000220106"/>
    </source>
</evidence>